<dbReference type="PANTHER" id="PTHR42648">
    <property type="entry name" value="TRANSPOSASE, PUTATIVE-RELATED"/>
    <property type="match status" value="1"/>
</dbReference>
<keyword evidence="2" id="KW-0540">Nuclease</keyword>
<gene>
    <name evidence="12" type="ORF">PENNAL_c0999G10895</name>
</gene>
<keyword evidence="6" id="KW-0460">Magnesium</keyword>
<dbReference type="InterPro" id="IPR012337">
    <property type="entry name" value="RNaseH-like_sf"/>
</dbReference>
<evidence type="ECO:0000256" key="2">
    <source>
        <dbReference type="ARBA" id="ARBA00022722"/>
    </source>
</evidence>
<dbReference type="GO" id="GO:0016787">
    <property type="term" value="F:hydrolase activity"/>
    <property type="evidence" value="ECO:0007669"/>
    <property type="project" value="UniProtKB-KW"/>
</dbReference>
<dbReference type="AlphaFoldDB" id="A0A1V6TJ85"/>
<keyword evidence="9" id="KW-0239">DNA-directed DNA polymerase</keyword>
<dbReference type="GO" id="GO:0003964">
    <property type="term" value="F:RNA-directed DNA polymerase activity"/>
    <property type="evidence" value="ECO:0007669"/>
    <property type="project" value="UniProtKB-KW"/>
</dbReference>
<dbReference type="EMBL" id="MOOB01000999">
    <property type="protein sequence ID" value="OQE25929.1"/>
    <property type="molecule type" value="Genomic_DNA"/>
</dbReference>
<evidence type="ECO:0000256" key="4">
    <source>
        <dbReference type="ARBA" id="ARBA00022759"/>
    </source>
</evidence>
<keyword evidence="8" id="KW-0695">RNA-directed DNA polymerase</keyword>
<organism evidence="12 13">
    <name type="scientific">Penicillium nalgiovense</name>
    <dbReference type="NCBI Taxonomy" id="60175"/>
    <lineage>
        <taxon>Eukaryota</taxon>
        <taxon>Fungi</taxon>
        <taxon>Dikarya</taxon>
        <taxon>Ascomycota</taxon>
        <taxon>Pezizomycotina</taxon>
        <taxon>Eurotiomycetes</taxon>
        <taxon>Eurotiomycetidae</taxon>
        <taxon>Eurotiales</taxon>
        <taxon>Aspergillaceae</taxon>
        <taxon>Penicillium</taxon>
    </lineage>
</organism>
<comment type="caution">
    <text evidence="12">The sequence shown here is derived from an EMBL/GenBank/DDBJ whole genome shotgun (WGS) entry which is preliminary data.</text>
</comment>
<keyword evidence="10" id="KW-0238">DNA-binding</keyword>
<dbReference type="PANTHER" id="PTHR42648:SF11">
    <property type="entry name" value="TRANSPOSON TY4-P GAG-POL POLYPROTEIN"/>
    <property type="match status" value="1"/>
</dbReference>
<keyword evidence="13" id="KW-1185">Reference proteome</keyword>
<dbReference type="GO" id="GO:0015074">
    <property type="term" value="P:DNA integration"/>
    <property type="evidence" value="ECO:0007669"/>
    <property type="project" value="UniProtKB-KW"/>
</dbReference>
<dbReference type="GO" id="GO:0004519">
    <property type="term" value="F:endonuclease activity"/>
    <property type="evidence" value="ECO:0007669"/>
    <property type="project" value="UniProtKB-KW"/>
</dbReference>
<evidence type="ECO:0000256" key="8">
    <source>
        <dbReference type="ARBA" id="ARBA00022918"/>
    </source>
</evidence>
<evidence type="ECO:0000256" key="6">
    <source>
        <dbReference type="ARBA" id="ARBA00022842"/>
    </source>
</evidence>
<dbReference type="GO" id="GO:0006310">
    <property type="term" value="P:DNA recombination"/>
    <property type="evidence" value="ECO:0007669"/>
    <property type="project" value="UniProtKB-KW"/>
</dbReference>
<dbReference type="Gene3D" id="3.30.420.10">
    <property type="entry name" value="Ribonuclease H-like superfamily/Ribonuclease H"/>
    <property type="match status" value="1"/>
</dbReference>
<dbReference type="InterPro" id="IPR039537">
    <property type="entry name" value="Retrotran_Ty1/copia-like"/>
</dbReference>
<dbReference type="InterPro" id="IPR036397">
    <property type="entry name" value="RNaseH_sf"/>
</dbReference>
<reference evidence="13" key="1">
    <citation type="journal article" date="2017" name="Nat. Microbiol.">
        <title>Global analysis of biosynthetic gene clusters reveals vast potential of secondary metabolite production in Penicillium species.</title>
        <authorList>
            <person name="Nielsen J.C."/>
            <person name="Grijseels S."/>
            <person name="Prigent S."/>
            <person name="Ji B."/>
            <person name="Dainat J."/>
            <person name="Nielsen K.F."/>
            <person name="Frisvad J.C."/>
            <person name="Workman M."/>
            <person name="Nielsen J."/>
        </authorList>
    </citation>
    <scope>NUCLEOTIDE SEQUENCE [LARGE SCALE GENOMIC DNA]</scope>
    <source>
        <strain evidence="13">IBT 13039</strain>
    </source>
</reference>
<feature type="non-terminal residue" evidence="12">
    <location>
        <position position="210"/>
    </location>
</feature>
<evidence type="ECO:0000256" key="1">
    <source>
        <dbReference type="ARBA" id="ARBA00022695"/>
    </source>
</evidence>
<feature type="non-terminal residue" evidence="12">
    <location>
        <position position="1"/>
    </location>
</feature>
<evidence type="ECO:0000256" key="9">
    <source>
        <dbReference type="ARBA" id="ARBA00022932"/>
    </source>
</evidence>
<dbReference type="GO" id="GO:0003887">
    <property type="term" value="F:DNA-directed DNA polymerase activity"/>
    <property type="evidence" value="ECO:0007669"/>
    <property type="project" value="UniProtKB-KW"/>
</dbReference>
<evidence type="ECO:0000256" key="3">
    <source>
        <dbReference type="ARBA" id="ARBA00022723"/>
    </source>
</evidence>
<evidence type="ECO:0000256" key="11">
    <source>
        <dbReference type="ARBA" id="ARBA00023172"/>
    </source>
</evidence>
<evidence type="ECO:0000256" key="5">
    <source>
        <dbReference type="ARBA" id="ARBA00022801"/>
    </source>
</evidence>
<keyword evidence="9" id="KW-0808">Transferase</keyword>
<evidence type="ECO:0000256" key="7">
    <source>
        <dbReference type="ARBA" id="ARBA00022908"/>
    </source>
</evidence>
<dbReference type="STRING" id="60175.A0A1V6TJ85"/>
<keyword evidence="1" id="KW-0548">Nucleotidyltransferase</keyword>
<sequence length="210" mass="23985">DQSLPWLVQPGIPLANAAIKKSAREPATQASIETWHRRLGHVSKKRIEKLTEMTEGVKIAGSNPEKQISRRQIGQAYGVLGRVHFDLVQNQPAYNRHVWLTHFYLDGIRCHFVFTHAKKKDCQWAVRNFIALIRNWLNVRIKVFHYDNERSAGNEVENMIEAEGCIVEHSPPETPEMNGPAERSGGVIIRMARVLINENPDLPKTLWPEA</sequence>
<evidence type="ECO:0000313" key="13">
    <source>
        <dbReference type="Proteomes" id="UP000191691"/>
    </source>
</evidence>
<dbReference type="SUPFAM" id="SSF53098">
    <property type="entry name" value="Ribonuclease H-like"/>
    <property type="match status" value="1"/>
</dbReference>
<dbReference type="GO" id="GO:0046872">
    <property type="term" value="F:metal ion binding"/>
    <property type="evidence" value="ECO:0007669"/>
    <property type="project" value="UniProtKB-KW"/>
</dbReference>
<evidence type="ECO:0000313" key="12">
    <source>
        <dbReference type="EMBL" id="OQE25929.1"/>
    </source>
</evidence>
<keyword evidence="11" id="KW-0233">DNA recombination</keyword>
<evidence type="ECO:0000256" key="10">
    <source>
        <dbReference type="ARBA" id="ARBA00023125"/>
    </source>
</evidence>
<proteinExistence type="predicted"/>
<accession>A0A1V6TJ85</accession>
<name>A0A1V6TJ85_PENNA</name>
<protein>
    <submittedName>
        <fullName evidence="12">Uncharacterized protein</fullName>
    </submittedName>
</protein>
<keyword evidence="5" id="KW-0378">Hydrolase</keyword>
<keyword evidence="3" id="KW-0479">Metal-binding</keyword>
<keyword evidence="4" id="KW-0255">Endonuclease</keyword>
<dbReference type="GO" id="GO:0003677">
    <property type="term" value="F:DNA binding"/>
    <property type="evidence" value="ECO:0007669"/>
    <property type="project" value="UniProtKB-KW"/>
</dbReference>
<dbReference type="Proteomes" id="UP000191691">
    <property type="component" value="Unassembled WGS sequence"/>
</dbReference>
<keyword evidence="7" id="KW-0229">DNA integration</keyword>